<protein>
    <recommendedName>
        <fullName evidence="3">Chitooligosaccharide deacetylase</fullName>
    </recommendedName>
    <alternativeName>
        <fullName evidence="4">Nodulation protein B</fullName>
    </alternativeName>
</protein>
<reference evidence="6 7" key="1">
    <citation type="submission" date="2021-01" db="EMBL/GenBank/DDBJ databases">
        <title>Belnapia mucosa sp. nov. and Belnapia arida sp. nov., isolated from the Tabernas Desert (Almeria, Spain).</title>
        <authorList>
            <person name="Molina-Menor E."/>
            <person name="Vidal-Verdu A."/>
            <person name="Calonge A."/>
            <person name="Satari L."/>
            <person name="Pereto Magraner J."/>
            <person name="Porcar Miralles M."/>
        </authorList>
    </citation>
    <scope>NUCLEOTIDE SEQUENCE [LARGE SCALE GENOMIC DNA]</scope>
    <source>
        <strain evidence="6 7">T6</strain>
    </source>
</reference>
<keyword evidence="7" id="KW-1185">Reference proteome</keyword>
<dbReference type="EMBL" id="JAEUXJ010000001">
    <property type="protein sequence ID" value="MBL6454065.1"/>
    <property type="molecule type" value="Genomic_DNA"/>
</dbReference>
<dbReference type="PROSITE" id="PS51677">
    <property type="entry name" value="NODB"/>
    <property type="match status" value="1"/>
</dbReference>
<dbReference type="Pfam" id="PF01522">
    <property type="entry name" value="Polysacc_deac_1"/>
    <property type="match status" value="1"/>
</dbReference>
<comment type="function">
    <text evidence="1">Is involved in generating a small heat-stable compound (Nod), an acylated oligomer of N-acetylglucosamine, that stimulates mitosis in various plant protoplasts.</text>
</comment>
<comment type="similarity">
    <text evidence="2">Belongs to the polysaccharide deacetylase family.</text>
</comment>
<dbReference type="InterPro" id="IPR037950">
    <property type="entry name" value="PgdA-like"/>
</dbReference>
<dbReference type="Proteomes" id="UP000606490">
    <property type="component" value="Unassembled WGS sequence"/>
</dbReference>
<evidence type="ECO:0000313" key="6">
    <source>
        <dbReference type="EMBL" id="MBL6454065.1"/>
    </source>
</evidence>
<dbReference type="InterPro" id="IPR002509">
    <property type="entry name" value="NODB_dom"/>
</dbReference>
<organism evidence="6 7">
    <name type="scientific">Belnapia mucosa</name>
    <dbReference type="NCBI Taxonomy" id="2804532"/>
    <lineage>
        <taxon>Bacteria</taxon>
        <taxon>Pseudomonadati</taxon>
        <taxon>Pseudomonadota</taxon>
        <taxon>Alphaproteobacteria</taxon>
        <taxon>Acetobacterales</taxon>
        <taxon>Roseomonadaceae</taxon>
        <taxon>Belnapia</taxon>
    </lineage>
</organism>
<gene>
    <name evidence="6" type="ORF">JMJ55_01945</name>
</gene>
<comment type="caution">
    <text evidence="6">The sequence shown here is derived from an EMBL/GenBank/DDBJ whole genome shotgun (WGS) entry which is preliminary data.</text>
</comment>
<sequence>MPRHIACLSFDFDTWSGFASRGLTTPTPISRGEFGVIGAGRILDLLGSRGIRSSWYVPGVVIETYPQACERIVASGHEIGHHGWSHVPPANLPPDREAEEFGRAVETIRRLTGHGPVGYRSPAWDISDRTIDLVLQHGCRYDSSMMGHDCEPYFARRGDKVAADQPLQFGETTDLVEIPISWSLDDHPHFEFMRTKEFLMPGLANAGGVLENWIEDFEYMRRITEWGMLVYTFHPYVIGRGHRMLILEKLIDALGEMDAVFMTLDEVQQEFRARSSATSG</sequence>
<name>A0ABS1UX67_9PROT</name>
<dbReference type="PANTHER" id="PTHR47561">
    <property type="entry name" value="POLYSACCHARIDE DEACETYLASE FAMILY PROTEIN (AFU_ORTHOLOGUE AFUA_6G05030)"/>
    <property type="match status" value="1"/>
</dbReference>
<evidence type="ECO:0000256" key="2">
    <source>
        <dbReference type="ARBA" id="ARBA00010973"/>
    </source>
</evidence>
<dbReference type="InterPro" id="IPR011330">
    <property type="entry name" value="Glyco_hydro/deAcase_b/a-brl"/>
</dbReference>
<evidence type="ECO:0000313" key="7">
    <source>
        <dbReference type="Proteomes" id="UP000606490"/>
    </source>
</evidence>
<dbReference type="Gene3D" id="3.20.20.370">
    <property type="entry name" value="Glycoside hydrolase/deacetylase"/>
    <property type="match status" value="1"/>
</dbReference>
<feature type="domain" description="NodB homology" evidence="5">
    <location>
        <begin position="26"/>
        <end position="262"/>
    </location>
</feature>
<evidence type="ECO:0000256" key="3">
    <source>
        <dbReference type="ARBA" id="ARBA00020071"/>
    </source>
</evidence>
<accession>A0ABS1UX67</accession>
<dbReference type="SUPFAM" id="SSF88713">
    <property type="entry name" value="Glycoside hydrolase/deacetylase"/>
    <property type="match status" value="1"/>
</dbReference>
<evidence type="ECO:0000256" key="4">
    <source>
        <dbReference type="ARBA" id="ARBA00032976"/>
    </source>
</evidence>
<evidence type="ECO:0000259" key="5">
    <source>
        <dbReference type="PROSITE" id="PS51677"/>
    </source>
</evidence>
<evidence type="ECO:0000256" key="1">
    <source>
        <dbReference type="ARBA" id="ARBA00003236"/>
    </source>
</evidence>
<proteinExistence type="inferred from homology"/>
<dbReference type="CDD" id="cd10938">
    <property type="entry name" value="CE4_HpPgdA_like"/>
    <property type="match status" value="1"/>
</dbReference>
<dbReference type="PANTHER" id="PTHR47561:SF1">
    <property type="entry name" value="POLYSACCHARIDE DEACETYLASE FAMILY PROTEIN (AFU_ORTHOLOGUE AFUA_6G05030)"/>
    <property type="match status" value="1"/>
</dbReference>
<dbReference type="RefSeq" id="WP_202823799.1">
    <property type="nucleotide sequence ID" value="NZ_JAEUXJ010000001.1"/>
</dbReference>